<sequence>MNNMIVWVVVALAVLGGGYFLLGNAGVPATLEDGSMMENDAMTPKDNELPTGQVEGEGMMGGDAAMEDDSMMMEEKGTYEDYAPEKLALAKSGRVVLYFHADWCPICRPLDAEFKAASLPGDVHILKVDYDNSSSLKQKYGITYQHTFVQVDEEGTKIAKWGDATTLAQVLARIQ</sequence>
<reference evidence="2 3" key="1">
    <citation type="journal article" date="2016" name="Nat. Commun.">
        <title>Thousands of microbial genomes shed light on interconnected biogeochemical processes in an aquifer system.</title>
        <authorList>
            <person name="Anantharaman K."/>
            <person name="Brown C.T."/>
            <person name="Hug L.A."/>
            <person name="Sharon I."/>
            <person name="Castelle C.J."/>
            <person name="Probst A.J."/>
            <person name="Thomas B.C."/>
            <person name="Singh A."/>
            <person name="Wilkins M.J."/>
            <person name="Karaoz U."/>
            <person name="Brodie E.L."/>
            <person name="Williams K.H."/>
            <person name="Hubbard S.S."/>
            <person name="Banfield J.F."/>
        </authorList>
    </citation>
    <scope>NUCLEOTIDE SEQUENCE [LARGE SCALE GENOMIC DNA]</scope>
</reference>
<dbReference type="InterPro" id="IPR013766">
    <property type="entry name" value="Thioredoxin_domain"/>
</dbReference>
<dbReference type="Gene3D" id="3.40.30.10">
    <property type="entry name" value="Glutaredoxin"/>
    <property type="match status" value="1"/>
</dbReference>
<gene>
    <name evidence="2" type="ORF">A3C21_01315</name>
</gene>
<organism evidence="2 3">
    <name type="scientific">Candidatus Kaiserbacteria bacterium RIFCSPHIGHO2_02_FULL_59_21</name>
    <dbReference type="NCBI Taxonomy" id="1798500"/>
    <lineage>
        <taxon>Bacteria</taxon>
        <taxon>Candidatus Kaiseribacteriota</taxon>
    </lineage>
</organism>
<dbReference type="Proteomes" id="UP000178572">
    <property type="component" value="Unassembled WGS sequence"/>
</dbReference>
<evidence type="ECO:0000313" key="2">
    <source>
        <dbReference type="EMBL" id="OGG67434.1"/>
    </source>
</evidence>
<dbReference type="SUPFAM" id="SSF52833">
    <property type="entry name" value="Thioredoxin-like"/>
    <property type="match status" value="1"/>
</dbReference>
<protein>
    <recommendedName>
        <fullName evidence="1">Thioredoxin domain-containing protein</fullName>
    </recommendedName>
</protein>
<dbReference type="CDD" id="cd02947">
    <property type="entry name" value="TRX_family"/>
    <property type="match status" value="1"/>
</dbReference>
<evidence type="ECO:0000313" key="3">
    <source>
        <dbReference type="Proteomes" id="UP000178572"/>
    </source>
</evidence>
<comment type="caution">
    <text evidence="2">The sequence shown here is derived from an EMBL/GenBank/DDBJ whole genome shotgun (WGS) entry which is preliminary data.</text>
</comment>
<name>A0A1F6E159_9BACT</name>
<dbReference type="EMBL" id="MFLN01000009">
    <property type="protein sequence ID" value="OGG67434.1"/>
    <property type="molecule type" value="Genomic_DNA"/>
</dbReference>
<dbReference type="PROSITE" id="PS51352">
    <property type="entry name" value="THIOREDOXIN_2"/>
    <property type="match status" value="1"/>
</dbReference>
<proteinExistence type="predicted"/>
<dbReference type="Pfam" id="PF00085">
    <property type="entry name" value="Thioredoxin"/>
    <property type="match status" value="1"/>
</dbReference>
<feature type="domain" description="Thioredoxin" evidence="1">
    <location>
        <begin position="31"/>
        <end position="175"/>
    </location>
</feature>
<evidence type="ECO:0000259" key="1">
    <source>
        <dbReference type="PROSITE" id="PS51352"/>
    </source>
</evidence>
<dbReference type="InterPro" id="IPR036249">
    <property type="entry name" value="Thioredoxin-like_sf"/>
</dbReference>
<accession>A0A1F6E159</accession>
<dbReference type="STRING" id="1798500.A3C21_01315"/>
<dbReference type="AlphaFoldDB" id="A0A1F6E159"/>